<sequence>MRAIAVAGLLSLSLLLSGCQALLLAAKPESGLAVSRQAWEHRAPGCEGKDCALVNIDLQTFDDLPELNVRIEQELLRLTIELPGDPSPPSLAVYEQEFLASAQPGWMSYLQSKVLQQHGRLAVIELSSYRFNGGAHGIPGRAYLNYDRDKGRLLSLDDLLLPDGETAFWQQAELAYQAWLKANGLDQDLQYQAEWPFVRTANVALLRDSVMLKYEVGRIAPYASGHPELRIPYARLNGILKSIYFPSSR</sequence>
<dbReference type="RefSeq" id="WP_076426830.1">
    <property type="nucleotide sequence ID" value="NZ_FTMP01000005.1"/>
</dbReference>
<evidence type="ECO:0000313" key="3">
    <source>
        <dbReference type="EMBL" id="SIQ55349.1"/>
    </source>
</evidence>
<dbReference type="PROSITE" id="PS51257">
    <property type="entry name" value="PROKAR_LIPOPROTEIN"/>
    <property type="match status" value="1"/>
</dbReference>
<dbReference type="Pfam" id="PF11738">
    <property type="entry name" value="DUF3298"/>
    <property type="match status" value="1"/>
</dbReference>
<dbReference type="Proteomes" id="UP000185841">
    <property type="component" value="Unassembled WGS sequence"/>
</dbReference>
<dbReference type="InterPro" id="IPR021729">
    <property type="entry name" value="DUF3298"/>
</dbReference>
<feature type="signal peptide" evidence="1">
    <location>
        <begin position="1"/>
        <end position="21"/>
    </location>
</feature>
<proteinExistence type="predicted"/>
<evidence type="ECO:0000256" key="1">
    <source>
        <dbReference type="SAM" id="SignalP"/>
    </source>
</evidence>
<evidence type="ECO:0000313" key="4">
    <source>
        <dbReference type="Proteomes" id="UP000185841"/>
    </source>
</evidence>
<protein>
    <recommendedName>
        <fullName evidence="2">DUF3298 domain-containing protein</fullName>
    </recommendedName>
</protein>
<dbReference type="Gene3D" id="3.30.565.40">
    <property type="entry name" value="Fervidobacterium nodosum Rt17-B1 like"/>
    <property type="match status" value="1"/>
</dbReference>
<feature type="chain" id="PRO_5012433017" description="DUF3298 domain-containing protein" evidence="1">
    <location>
        <begin position="22"/>
        <end position="249"/>
    </location>
</feature>
<accession>A0A1N6TPR9</accession>
<dbReference type="EMBL" id="FTMP01000005">
    <property type="protein sequence ID" value="SIQ55349.1"/>
    <property type="molecule type" value="Genomic_DNA"/>
</dbReference>
<name>A0A1N6TPR9_AQUAC</name>
<dbReference type="Gene3D" id="3.90.640.20">
    <property type="entry name" value="Heat-shock cognate protein, ATPase"/>
    <property type="match status" value="1"/>
</dbReference>
<keyword evidence="1" id="KW-0732">Signal</keyword>
<organism evidence="3 4">
    <name type="scientific">Aquipseudomonas alcaligenes</name>
    <name type="common">Pseudomonas alcaligenes</name>
    <dbReference type="NCBI Taxonomy" id="43263"/>
    <lineage>
        <taxon>Bacteria</taxon>
        <taxon>Pseudomonadati</taxon>
        <taxon>Pseudomonadota</taxon>
        <taxon>Gammaproteobacteria</taxon>
        <taxon>Pseudomonadales</taxon>
        <taxon>Pseudomonadaceae</taxon>
        <taxon>Aquipseudomonas</taxon>
    </lineage>
</organism>
<dbReference type="InterPro" id="IPR037126">
    <property type="entry name" value="PdaC/RsiV-like_sf"/>
</dbReference>
<dbReference type="AlphaFoldDB" id="A0A1N6TPR9"/>
<gene>
    <name evidence="3" type="ORF">SAMN05878282_105133</name>
</gene>
<feature type="domain" description="DUF3298" evidence="2">
    <location>
        <begin position="157"/>
        <end position="233"/>
    </location>
</feature>
<reference evidence="3 4" key="1">
    <citation type="submission" date="2017-01" db="EMBL/GenBank/DDBJ databases">
        <authorList>
            <person name="Mah S.A."/>
            <person name="Swanson W.J."/>
            <person name="Moy G.W."/>
            <person name="Vacquier V.D."/>
        </authorList>
    </citation>
    <scope>NUCLEOTIDE SEQUENCE [LARGE SCALE GENOMIC DNA]</scope>
    <source>
        <strain evidence="3 4">RU36E</strain>
    </source>
</reference>
<evidence type="ECO:0000259" key="2">
    <source>
        <dbReference type="Pfam" id="PF11738"/>
    </source>
</evidence>